<evidence type="ECO:0000256" key="1">
    <source>
        <dbReference type="ARBA" id="ARBA00008601"/>
    </source>
</evidence>
<dbReference type="CDD" id="cd14498">
    <property type="entry name" value="DSP"/>
    <property type="match status" value="1"/>
</dbReference>
<dbReference type="InterPro" id="IPR029021">
    <property type="entry name" value="Prot-tyrosine_phosphatase-like"/>
</dbReference>
<dbReference type="InterPro" id="IPR000387">
    <property type="entry name" value="Tyr_Pase_dom"/>
</dbReference>
<evidence type="ECO:0000256" key="4">
    <source>
        <dbReference type="ARBA" id="ARBA00022912"/>
    </source>
</evidence>
<gene>
    <name evidence="8" type="ORF">GPECTOR_91g564</name>
</gene>
<dbReference type="EMBL" id="LSYV01000092">
    <property type="protein sequence ID" value="KXZ43410.1"/>
    <property type="molecule type" value="Genomic_DNA"/>
</dbReference>
<keyword evidence="4" id="KW-0904">Protein phosphatase</keyword>
<evidence type="ECO:0000256" key="5">
    <source>
        <dbReference type="SAM" id="MobiDB-lite"/>
    </source>
</evidence>
<name>A0A150G279_GONPE</name>
<feature type="domain" description="Tyrosine specific protein phosphatases" evidence="7">
    <location>
        <begin position="137"/>
        <end position="180"/>
    </location>
</feature>
<dbReference type="GO" id="GO:0005737">
    <property type="term" value="C:cytoplasm"/>
    <property type="evidence" value="ECO:0007669"/>
    <property type="project" value="TreeGrafter"/>
</dbReference>
<dbReference type="PROSITE" id="PS00383">
    <property type="entry name" value="TYR_PHOSPHATASE_1"/>
    <property type="match status" value="1"/>
</dbReference>
<keyword evidence="3" id="KW-0378">Hydrolase</keyword>
<accession>A0A150G279</accession>
<dbReference type="STRING" id="33097.A0A150G279"/>
<proteinExistence type="inferred from homology"/>
<dbReference type="Proteomes" id="UP000075714">
    <property type="component" value="Unassembled WGS sequence"/>
</dbReference>
<sequence length="349" mass="35577">MFVFDSKVATVRPYLLLGAAPHERDLALLRDCGVTHILQVGSELRPSFPDRFEYERVSLDDAEHEDIVRQLPRCFRFIDSARSPNTDGLGCSDLEGTIATCCCGGGAALHAVRPMGATAAAAASAGGGGAAKAGNGGGSVVLVHCAAGMSRSATVVIAYLMASERLPYDSAFRDVKTARPCVYPNLGFLFQLWEWEGAGYDFERWAGWNKGRFAERLAEYRRAQSAAGLHPAVRVRLPLSPRAGTPPAAADSSPKGAATAKANGVGATDGGQRVEGNGAAGMAGNGASSPDKGDGDGGANSSGSGAHAVAEGSLAAVRSARGAGAVGPVGPYMTQAPAPPPAVGVAARA</sequence>
<comment type="caution">
    <text evidence="8">The sequence shown here is derived from an EMBL/GenBank/DDBJ whole genome shotgun (WGS) entry which is preliminary data.</text>
</comment>
<feature type="compositionally biased region" description="Low complexity" evidence="5">
    <location>
        <begin position="299"/>
        <end position="331"/>
    </location>
</feature>
<dbReference type="InterPro" id="IPR000340">
    <property type="entry name" value="Dual-sp_phosphatase_cat-dom"/>
</dbReference>
<evidence type="ECO:0000259" key="7">
    <source>
        <dbReference type="PROSITE" id="PS50056"/>
    </source>
</evidence>
<dbReference type="SUPFAM" id="SSF52799">
    <property type="entry name" value="(Phosphotyrosine protein) phosphatases II"/>
    <property type="match status" value="1"/>
</dbReference>
<organism evidence="8 9">
    <name type="scientific">Gonium pectorale</name>
    <name type="common">Green alga</name>
    <dbReference type="NCBI Taxonomy" id="33097"/>
    <lineage>
        <taxon>Eukaryota</taxon>
        <taxon>Viridiplantae</taxon>
        <taxon>Chlorophyta</taxon>
        <taxon>core chlorophytes</taxon>
        <taxon>Chlorophyceae</taxon>
        <taxon>CS clade</taxon>
        <taxon>Chlamydomonadales</taxon>
        <taxon>Volvocaceae</taxon>
        <taxon>Gonium</taxon>
    </lineage>
</organism>
<feature type="region of interest" description="Disordered" evidence="5">
    <location>
        <begin position="238"/>
        <end position="349"/>
    </location>
</feature>
<evidence type="ECO:0000256" key="3">
    <source>
        <dbReference type="ARBA" id="ARBA00022801"/>
    </source>
</evidence>
<evidence type="ECO:0000313" key="8">
    <source>
        <dbReference type="EMBL" id="KXZ43410.1"/>
    </source>
</evidence>
<dbReference type="PANTHER" id="PTHR10159:SF519">
    <property type="entry name" value="DUAL SPECIFICITY PROTEIN PHOSPHATASE MPK3"/>
    <property type="match status" value="1"/>
</dbReference>
<dbReference type="Pfam" id="PF00782">
    <property type="entry name" value="DSPc"/>
    <property type="match status" value="1"/>
</dbReference>
<reference evidence="9" key="1">
    <citation type="journal article" date="2016" name="Nat. Commun.">
        <title>The Gonium pectorale genome demonstrates co-option of cell cycle regulation during the evolution of multicellularity.</title>
        <authorList>
            <person name="Hanschen E.R."/>
            <person name="Marriage T.N."/>
            <person name="Ferris P.J."/>
            <person name="Hamaji T."/>
            <person name="Toyoda A."/>
            <person name="Fujiyama A."/>
            <person name="Neme R."/>
            <person name="Noguchi H."/>
            <person name="Minakuchi Y."/>
            <person name="Suzuki M."/>
            <person name="Kawai-Toyooka H."/>
            <person name="Smith D.R."/>
            <person name="Sparks H."/>
            <person name="Anderson J."/>
            <person name="Bakaric R."/>
            <person name="Luria V."/>
            <person name="Karger A."/>
            <person name="Kirschner M.W."/>
            <person name="Durand P.M."/>
            <person name="Michod R.E."/>
            <person name="Nozaki H."/>
            <person name="Olson B.J."/>
        </authorList>
    </citation>
    <scope>NUCLEOTIDE SEQUENCE [LARGE SCALE GENOMIC DNA]</scope>
    <source>
        <strain evidence="9">NIES-2863</strain>
    </source>
</reference>
<dbReference type="AlphaFoldDB" id="A0A150G279"/>
<dbReference type="GO" id="GO:0017017">
    <property type="term" value="F:MAP kinase tyrosine/serine/threonine phosphatase activity"/>
    <property type="evidence" value="ECO:0007669"/>
    <property type="project" value="TreeGrafter"/>
</dbReference>
<feature type="domain" description="Tyrosine-protein phosphatase" evidence="6">
    <location>
        <begin position="7"/>
        <end position="201"/>
    </location>
</feature>
<dbReference type="GO" id="GO:0008330">
    <property type="term" value="F:protein tyrosine/threonine phosphatase activity"/>
    <property type="evidence" value="ECO:0007669"/>
    <property type="project" value="TreeGrafter"/>
</dbReference>
<protein>
    <recommendedName>
        <fullName evidence="2">protein-tyrosine-phosphatase</fullName>
        <ecNumber evidence="2">3.1.3.48</ecNumber>
    </recommendedName>
</protein>
<comment type="similarity">
    <text evidence="1">Belongs to the protein-tyrosine phosphatase family. Non-receptor class dual specificity subfamily.</text>
</comment>
<dbReference type="SMART" id="SM00195">
    <property type="entry name" value="DSPc"/>
    <property type="match status" value="1"/>
</dbReference>
<dbReference type="PROSITE" id="PS50054">
    <property type="entry name" value="TYR_PHOSPHATASE_DUAL"/>
    <property type="match status" value="1"/>
</dbReference>
<evidence type="ECO:0000256" key="2">
    <source>
        <dbReference type="ARBA" id="ARBA00013064"/>
    </source>
</evidence>
<evidence type="ECO:0000259" key="6">
    <source>
        <dbReference type="PROSITE" id="PS50054"/>
    </source>
</evidence>
<evidence type="ECO:0000313" key="9">
    <source>
        <dbReference type="Proteomes" id="UP000075714"/>
    </source>
</evidence>
<dbReference type="PANTHER" id="PTHR10159">
    <property type="entry name" value="DUAL SPECIFICITY PROTEIN PHOSPHATASE"/>
    <property type="match status" value="1"/>
</dbReference>
<dbReference type="EC" id="3.1.3.48" evidence="2"/>
<dbReference type="OrthoDB" id="10252009at2759"/>
<keyword evidence="9" id="KW-1185">Reference proteome</keyword>
<dbReference type="GO" id="GO:0033550">
    <property type="term" value="F:MAP kinase tyrosine phosphatase activity"/>
    <property type="evidence" value="ECO:0007669"/>
    <property type="project" value="TreeGrafter"/>
</dbReference>
<dbReference type="Gene3D" id="3.90.190.10">
    <property type="entry name" value="Protein tyrosine phosphatase superfamily"/>
    <property type="match status" value="1"/>
</dbReference>
<dbReference type="PROSITE" id="PS50056">
    <property type="entry name" value="TYR_PHOSPHATASE_2"/>
    <property type="match status" value="1"/>
</dbReference>
<dbReference type="InterPro" id="IPR020422">
    <property type="entry name" value="TYR_PHOSPHATASE_DUAL_dom"/>
</dbReference>
<dbReference type="InterPro" id="IPR016130">
    <property type="entry name" value="Tyr_Pase_AS"/>
</dbReference>
<dbReference type="GO" id="GO:0043409">
    <property type="term" value="P:negative regulation of MAPK cascade"/>
    <property type="evidence" value="ECO:0007669"/>
    <property type="project" value="TreeGrafter"/>
</dbReference>